<name>A0AAW0C6D9_9AGAR</name>
<feature type="region of interest" description="Disordered" evidence="1">
    <location>
        <begin position="154"/>
        <end position="174"/>
    </location>
</feature>
<evidence type="ECO:0000313" key="2">
    <source>
        <dbReference type="EMBL" id="KAK7034179.1"/>
    </source>
</evidence>
<reference evidence="2 3" key="1">
    <citation type="journal article" date="2024" name="J Genomics">
        <title>Draft genome sequencing and assembly of Favolaschia claudopus CIRM-BRFM 2984 isolated from oak limbs.</title>
        <authorList>
            <person name="Navarro D."/>
            <person name="Drula E."/>
            <person name="Chaduli D."/>
            <person name="Cazenave R."/>
            <person name="Ahrendt S."/>
            <person name="Wang J."/>
            <person name="Lipzen A."/>
            <person name="Daum C."/>
            <person name="Barry K."/>
            <person name="Grigoriev I.V."/>
            <person name="Favel A."/>
            <person name="Rosso M.N."/>
            <person name="Martin F."/>
        </authorList>
    </citation>
    <scope>NUCLEOTIDE SEQUENCE [LARGE SCALE GENOMIC DNA]</scope>
    <source>
        <strain evidence="2 3">CIRM-BRFM 2984</strain>
    </source>
</reference>
<sequence length="213" mass="23752">MGTRMTVWDAYTPRTSIRVLPSKAWECEDSLQLDCVQPDAALARQVLPSRLSELSPAAGRTYSGESEHGLKEVKERDRFFRETVTIRKKPFGTHVPARMIAELDLAVENLSAAKRRYLNIELQPEYYDTCPGAVTAGRLQPGCGQSAVRVGREQKAAQVSGTITEKKPHRSPATYYGNENDCLFQFAYFRVKPGTERIPDIAQQAASNPAAQY</sequence>
<proteinExistence type="predicted"/>
<gene>
    <name evidence="2" type="ORF">R3P38DRAFT_2772281</name>
</gene>
<evidence type="ECO:0000313" key="3">
    <source>
        <dbReference type="Proteomes" id="UP001362999"/>
    </source>
</evidence>
<protein>
    <submittedName>
        <fullName evidence="2">Uncharacterized protein</fullName>
    </submittedName>
</protein>
<dbReference type="EMBL" id="JAWWNJ010000021">
    <property type="protein sequence ID" value="KAK7034179.1"/>
    <property type="molecule type" value="Genomic_DNA"/>
</dbReference>
<evidence type="ECO:0000256" key="1">
    <source>
        <dbReference type="SAM" id="MobiDB-lite"/>
    </source>
</evidence>
<organism evidence="2 3">
    <name type="scientific">Favolaschia claudopus</name>
    <dbReference type="NCBI Taxonomy" id="2862362"/>
    <lineage>
        <taxon>Eukaryota</taxon>
        <taxon>Fungi</taxon>
        <taxon>Dikarya</taxon>
        <taxon>Basidiomycota</taxon>
        <taxon>Agaricomycotina</taxon>
        <taxon>Agaricomycetes</taxon>
        <taxon>Agaricomycetidae</taxon>
        <taxon>Agaricales</taxon>
        <taxon>Marasmiineae</taxon>
        <taxon>Mycenaceae</taxon>
        <taxon>Favolaschia</taxon>
    </lineage>
</organism>
<comment type="caution">
    <text evidence="2">The sequence shown here is derived from an EMBL/GenBank/DDBJ whole genome shotgun (WGS) entry which is preliminary data.</text>
</comment>
<dbReference type="Proteomes" id="UP001362999">
    <property type="component" value="Unassembled WGS sequence"/>
</dbReference>
<accession>A0AAW0C6D9</accession>
<keyword evidence="3" id="KW-1185">Reference proteome</keyword>
<dbReference type="AlphaFoldDB" id="A0AAW0C6D9"/>